<dbReference type="Pfam" id="PF18603">
    <property type="entry name" value="LAL_C2"/>
    <property type="match status" value="1"/>
</dbReference>
<dbReference type="InterPro" id="IPR011761">
    <property type="entry name" value="ATP-grasp"/>
</dbReference>
<evidence type="ECO:0000313" key="7">
    <source>
        <dbReference type="Proteomes" id="UP000195991"/>
    </source>
</evidence>
<dbReference type="GO" id="GO:0016874">
    <property type="term" value="F:ligase activity"/>
    <property type="evidence" value="ECO:0007669"/>
    <property type="project" value="UniProtKB-KW"/>
</dbReference>
<keyword evidence="1 6" id="KW-0436">Ligase</keyword>
<organism evidence="6 7">
    <name type="scientific">Bacillus thuringiensis</name>
    <dbReference type="NCBI Taxonomy" id="1428"/>
    <lineage>
        <taxon>Bacteria</taxon>
        <taxon>Bacillati</taxon>
        <taxon>Bacillota</taxon>
        <taxon>Bacilli</taxon>
        <taxon>Bacillales</taxon>
        <taxon>Bacillaceae</taxon>
        <taxon>Bacillus</taxon>
        <taxon>Bacillus cereus group</taxon>
    </lineage>
</organism>
<name>A0A1C4E324_BACTU</name>
<evidence type="ECO:0000259" key="5">
    <source>
        <dbReference type="PROSITE" id="PS50975"/>
    </source>
</evidence>
<evidence type="ECO:0000256" key="2">
    <source>
        <dbReference type="ARBA" id="ARBA00022741"/>
    </source>
</evidence>
<protein>
    <submittedName>
        <fullName evidence="6">Carboxylate--amine ligase</fullName>
    </submittedName>
</protein>
<proteinExistence type="predicted"/>
<evidence type="ECO:0000256" key="3">
    <source>
        <dbReference type="ARBA" id="ARBA00022840"/>
    </source>
</evidence>
<gene>
    <name evidence="6" type="ORF">BTT61001_02851</name>
</gene>
<dbReference type="InterPro" id="IPR040570">
    <property type="entry name" value="LAL_C2"/>
</dbReference>
<reference evidence="6 7" key="1">
    <citation type="submission" date="2016-08" db="EMBL/GenBank/DDBJ databases">
        <authorList>
            <person name="Seilhamer J.J."/>
        </authorList>
    </citation>
    <scope>NUCLEOTIDE SEQUENCE [LARGE SCALE GENOMIC DNA]</scope>
    <source>
        <strain evidence="6 7">IEBC_T61001</strain>
    </source>
</reference>
<dbReference type="SUPFAM" id="SSF56059">
    <property type="entry name" value="Glutathione synthetase ATP-binding domain-like"/>
    <property type="match status" value="1"/>
</dbReference>
<dbReference type="InterPro" id="IPR052032">
    <property type="entry name" value="ATP-dep_AA_Ligase"/>
</dbReference>
<dbReference type="Gene3D" id="3.30.470.20">
    <property type="entry name" value="ATP-grasp fold, B domain"/>
    <property type="match status" value="1"/>
</dbReference>
<evidence type="ECO:0000256" key="1">
    <source>
        <dbReference type="ARBA" id="ARBA00022598"/>
    </source>
</evidence>
<sequence>MKSKSLIMVTPWVKYVRKAKNEDIYCVSIWKKNEGAENLLQKIVELSDETYIFDITNYQKLETVIKATLESTHIDYIFHAGREDTMLETYKIAEKYGKALNSSNSIAYINNKLKMRELLEKYTLSPVLYIPIETITELDEASENFEFPFIIKPQEMSGSRAVYLCRNNEDVSKFKEVVYSYNYLGPFIIEEFLEGPEVSVEVISNDGIHHVIGITDKIKSAPPYFVEMGHIHPSQLDSEAKSNISKVVTDFLTLAKFTFGPTHTEVILTKNGPRIVESQARFGGDQIPQLVNLATGIDIESLMFKMLNDEPFMPPKKQRVAAISYFSLPMGILKDVSGISQIQSLPYVQAISFTLKPGDNIPQIKDSKTRHGYFIVVGENHEEVENHKNTVHSLINVEISKGNLQIN</sequence>
<dbReference type="EMBL" id="FMBI01000030">
    <property type="protein sequence ID" value="SCC37950.1"/>
    <property type="molecule type" value="Genomic_DNA"/>
</dbReference>
<keyword evidence="2 4" id="KW-0547">Nucleotide-binding</keyword>
<dbReference type="GO" id="GO:0005524">
    <property type="term" value="F:ATP binding"/>
    <property type="evidence" value="ECO:0007669"/>
    <property type="project" value="UniProtKB-UniRule"/>
</dbReference>
<dbReference type="PANTHER" id="PTHR43585">
    <property type="entry name" value="FUMIPYRROLE BIOSYNTHESIS PROTEIN C"/>
    <property type="match status" value="1"/>
</dbReference>
<dbReference type="RefSeq" id="WP_087984341.1">
    <property type="nucleotide sequence ID" value="NZ_FMBI01000030.1"/>
</dbReference>
<feature type="domain" description="ATP-grasp" evidence="5">
    <location>
        <begin position="116"/>
        <end position="308"/>
    </location>
</feature>
<dbReference type="PANTHER" id="PTHR43585:SF2">
    <property type="entry name" value="ATP-GRASP ENZYME FSQD"/>
    <property type="match status" value="1"/>
</dbReference>
<evidence type="ECO:0000256" key="4">
    <source>
        <dbReference type="PROSITE-ProRule" id="PRU00409"/>
    </source>
</evidence>
<dbReference type="Pfam" id="PF13535">
    <property type="entry name" value="ATP-grasp_4"/>
    <property type="match status" value="1"/>
</dbReference>
<evidence type="ECO:0000313" key="6">
    <source>
        <dbReference type="EMBL" id="SCC37950.1"/>
    </source>
</evidence>
<dbReference type="AlphaFoldDB" id="A0A1C4E324"/>
<accession>A0A1C4E324</accession>
<dbReference type="GO" id="GO:0046872">
    <property type="term" value="F:metal ion binding"/>
    <property type="evidence" value="ECO:0007669"/>
    <property type="project" value="InterPro"/>
</dbReference>
<keyword evidence="3 4" id="KW-0067">ATP-binding</keyword>
<dbReference type="Proteomes" id="UP000195991">
    <property type="component" value="Unassembled WGS sequence"/>
</dbReference>
<dbReference type="PROSITE" id="PS50975">
    <property type="entry name" value="ATP_GRASP"/>
    <property type="match status" value="1"/>
</dbReference>